<organism evidence="2 3">
    <name type="scientific">Tritrichomonas musculus</name>
    <dbReference type="NCBI Taxonomy" id="1915356"/>
    <lineage>
        <taxon>Eukaryota</taxon>
        <taxon>Metamonada</taxon>
        <taxon>Parabasalia</taxon>
        <taxon>Tritrichomonadida</taxon>
        <taxon>Tritrichomonadidae</taxon>
        <taxon>Tritrichomonas</taxon>
    </lineage>
</organism>
<gene>
    <name evidence="2" type="ORF">M9Y10_022097</name>
</gene>
<proteinExistence type="predicted"/>
<evidence type="ECO:0000313" key="3">
    <source>
        <dbReference type="Proteomes" id="UP001470230"/>
    </source>
</evidence>
<name>A0ABR2KRA7_9EUKA</name>
<evidence type="ECO:0000313" key="2">
    <source>
        <dbReference type="EMBL" id="KAK8893670.1"/>
    </source>
</evidence>
<feature type="compositionally biased region" description="Basic and acidic residues" evidence="1">
    <location>
        <begin position="86"/>
        <end position="96"/>
    </location>
</feature>
<keyword evidence="3" id="KW-1185">Reference proteome</keyword>
<accession>A0ABR2KRA7</accession>
<comment type="caution">
    <text evidence="2">The sequence shown here is derived from an EMBL/GenBank/DDBJ whole genome shotgun (WGS) entry which is preliminary data.</text>
</comment>
<sequence length="134" mass="15773">MFKSRAYNGALENQRKCFNKIPRTLGKKRQTKPLRRFDCFDPEDDNEIPTEEELFINEISQKICLLSLQVSRIENRLSAFETQPNDDLKKPFELRDPPNCPPTVPVRRKKVVKKNKQSTSVELNFTTDRFTNKK</sequence>
<evidence type="ECO:0000256" key="1">
    <source>
        <dbReference type="SAM" id="MobiDB-lite"/>
    </source>
</evidence>
<protein>
    <submittedName>
        <fullName evidence="2">Uncharacterized protein</fullName>
    </submittedName>
</protein>
<feature type="region of interest" description="Disordered" evidence="1">
    <location>
        <begin position="80"/>
        <end position="113"/>
    </location>
</feature>
<dbReference type="EMBL" id="JAPFFF010000003">
    <property type="protein sequence ID" value="KAK8893670.1"/>
    <property type="molecule type" value="Genomic_DNA"/>
</dbReference>
<reference evidence="2 3" key="1">
    <citation type="submission" date="2024-04" db="EMBL/GenBank/DDBJ databases">
        <title>Tritrichomonas musculus Genome.</title>
        <authorList>
            <person name="Alves-Ferreira E."/>
            <person name="Grigg M."/>
            <person name="Lorenzi H."/>
            <person name="Galac M."/>
        </authorList>
    </citation>
    <scope>NUCLEOTIDE SEQUENCE [LARGE SCALE GENOMIC DNA]</scope>
    <source>
        <strain evidence="2 3">EAF2021</strain>
    </source>
</reference>
<dbReference type="Proteomes" id="UP001470230">
    <property type="component" value="Unassembled WGS sequence"/>
</dbReference>